<dbReference type="InterPro" id="IPR003593">
    <property type="entry name" value="AAA+_ATPase"/>
</dbReference>
<dbReference type="Gene3D" id="3.40.50.300">
    <property type="entry name" value="P-loop containing nucleotide triphosphate hydrolases"/>
    <property type="match status" value="1"/>
</dbReference>
<dbReference type="RefSeq" id="WP_160775789.1">
    <property type="nucleotide sequence ID" value="NZ_WUMV01000003.1"/>
</dbReference>
<proteinExistence type="inferred from homology"/>
<name>A0A7X3LTY5_9HYPH</name>
<dbReference type="SMART" id="SM00382">
    <property type="entry name" value="AAA"/>
    <property type="match status" value="1"/>
</dbReference>
<dbReference type="GO" id="GO:0022857">
    <property type="term" value="F:transmembrane transporter activity"/>
    <property type="evidence" value="ECO:0007669"/>
    <property type="project" value="InterPro"/>
</dbReference>
<keyword evidence="5 9" id="KW-0067">ATP-binding</keyword>
<feature type="domain" description="ABC transporter" evidence="8">
    <location>
        <begin position="3"/>
        <end position="208"/>
    </location>
</feature>
<reference evidence="9 10" key="1">
    <citation type="submission" date="2019-12" db="EMBL/GenBank/DDBJ databases">
        <authorList>
            <person name="Li M."/>
        </authorList>
    </citation>
    <scope>NUCLEOTIDE SEQUENCE [LARGE SCALE GENOMIC DNA]</scope>
    <source>
        <strain evidence="9 10">GBMRC 2046</strain>
    </source>
</reference>
<dbReference type="PROSITE" id="PS50893">
    <property type="entry name" value="ABC_TRANSPORTER_2"/>
    <property type="match status" value="1"/>
</dbReference>
<dbReference type="GO" id="GO:0005524">
    <property type="term" value="F:ATP binding"/>
    <property type="evidence" value="ECO:0007669"/>
    <property type="project" value="UniProtKB-KW"/>
</dbReference>
<sequence length="209" mass="22124">MQLTAEKLACDRGGRRVFEGVSFSLGRGEALAVTGPNGVGKSSLLRVLAGLVRHCEGEIRVDGGEAEFTVAEHCHYFGHQDALKPALSVLENLDFWRSFSAPAPGLDGAHEAMAAMEALDALGIGHTAHLPAAYLSAGQRRRLSLARLLTVPRPVWLLDEPTSALDAASEEKLVALMTAHLDSGGLIVAATHQNLGLAAMRSLRMEAAL</sequence>
<evidence type="ECO:0000256" key="6">
    <source>
        <dbReference type="ARBA" id="ARBA00022967"/>
    </source>
</evidence>
<gene>
    <name evidence="9" type="primary">ccmA</name>
    <name evidence="9" type="ORF">GR183_09005</name>
</gene>
<evidence type="ECO:0000313" key="10">
    <source>
        <dbReference type="Proteomes" id="UP000433101"/>
    </source>
</evidence>
<dbReference type="InterPro" id="IPR003439">
    <property type="entry name" value="ABC_transporter-like_ATP-bd"/>
</dbReference>
<evidence type="ECO:0000256" key="5">
    <source>
        <dbReference type="ARBA" id="ARBA00022840"/>
    </source>
</evidence>
<keyword evidence="6" id="KW-1278">Translocase</keyword>
<dbReference type="SUPFAM" id="SSF52540">
    <property type="entry name" value="P-loop containing nucleoside triphosphate hydrolases"/>
    <property type="match status" value="1"/>
</dbReference>
<evidence type="ECO:0000256" key="3">
    <source>
        <dbReference type="ARBA" id="ARBA00022741"/>
    </source>
</evidence>
<dbReference type="GO" id="GO:0016887">
    <property type="term" value="F:ATP hydrolysis activity"/>
    <property type="evidence" value="ECO:0007669"/>
    <property type="project" value="InterPro"/>
</dbReference>
<evidence type="ECO:0000256" key="1">
    <source>
        <dbReference type="ARBA" id="ARBA00005417"/>
    </source>
</evidence>
<dbReference type="InterPro" id="IPR005895">
    <property type="entry name" value="ABC_transptr_haem_export_CcmA"/>
</dbReference>
<keyword evidence="10" id="KW-1185">Reference proteome</keyword>
<protein>
    <submittedName>
        <fullName evidence="9">Heme ABC exporter ATP-binding protein CcmA</fullName>
    </submittedName>
</protein>
<dbReference type="GO" id="GO:0017004">
    <property type="term" value="P:cytochrome complex assembly"/>
    <property type="evidence" value="ECO:0007669"/>
    <property type="project" value="UniProtKB-KW"/>
</dbReference>
<organism evidence="9 10">
    <name type="scientific">Stappia sediminis</name>
    <dbReference type="NCBI Taxonomy" id="2692190"/>
    <lineage>
        <taxon>Bacteria</taxon>
        <taxon>Pseudomonadati</taxon>
        <taxon>Pseudomonadota</taxon>
        <taxon>Alphaproteobacteria</taxon>
        <taxon>Hyphomicrobiales</taxon>
        <taxon>Stappiaceae</taxon>
        <taxon>Stappia</taxon>
    </lineage>
</organism>
<evidence type="ECO:0000256" key="2">
    <source>
        <dbReference type="ARBA" id="ARBA00022448"/>
    </source>
</evidence>
<dbReference type="PANTHER" id="PTHR43499">
    <property type="entry name" value="ABC TRANSPORTER I FAMILY MEMBER 1"/>
    <property type="match status" value="1"/>
</dbReference>
<comment type="caution">
    <text evidence="9">The sequence shown here is derived from an EMBL/GenBank/DDBJ whole genome shotgun (WGS) entry which is preliminary data.</text>
</comment>
<dbReference type="PANTHER" id="PTHR43499:SF1">
    <property type="entry name" value="ABC TRANSPORTER I FAMILY MEMBER 1"/>
    <property type="match status" value="1"/>
</dbReference>
<keyword evidence="4" id="KW-0201">Cytochrome c-type biogenesis</keyword>
<keyword evidence="7" id="KW-0472">Membrane</keyword>
<evidence type="ECO:0000256" key="4">
    <source>
        <dbReference type="ARBA" id="ARBA00022748"/>
    </source>
</evidence>
<dbReference type="Proteomes" id="UP000433101">
    <property type="component" value="Unassembled WGS sequence"/>
</dbReference>
<keyword evidence="3" id="KW-0547">Nucleotide-binding</keyword>
<evidence type="ECO:0000256" key="7">
    <source>
        <dbReference type="ARBA" id="ARBA00023136"/>
    </source>
</evidence>
<accession>A0A7X3LTY5</accession>
<dbReference type="Pfam" id="PF00005">
    <property type="entry name" value="ABC_tran"/>
    <property type="match status" value="1"/>
</dbReference>
<dbReference type="AlphaFoldDB" id="A0A7X3LTY5"/>
<dbReference type="NCBIfam" id="TIGR01189">
    <property type="entry name" value="ccmA"/>
    <property type="match status" value="1"/>
</dbReference>
<dbReference type="EMBL" id="WUMV01000003">
    <property type="protein sequence ID" value="MXN65043.1"/>
    <property type="molecule type" value="Genomic_DNA"/>
</dbReference>
<evidence type="ECO:0000313" key="9">
    <source>
        <dbReference type="EMBL" id="MXN65043.1"/>
    </source>
</evidence>
<keyword evidence="2" id="KW-0813">Transport</keyword>
<dbReference type="InterPro" id="IPR027417">
    <property type="entry name" value="P-loop_NTPase"/>
</dbReference>
<dbReference type="InterPro" id="IPR017871">
    <property type="entry name" value="ABC_transporter-like_CS"/>
</dbReference>
<dbReference type="PROSITE" id="PS00211">
    <property type="entry name" value="ABC_TRANSPORTER_1"/>
    <property type="match status" value="1"/>
</dbReference>
<comment type="similarity">
    <text evidence="1">Belongs to the ABC transporter superfamily.</text>
</comment>
<evidence type="ECO:0000259" key="8">
    <source>
        <dbReference type="PROSITE" id="PS50893"/>
    </source>
</evidence>